<dbReference type="Proteomes" id="UP000008005">
    <property type="component" value="Chromosome"/>
</dbReference>
<dbReference type="InterPro" id="IPR035093">
    <property type="entry name" value="RelE/ParE_toxin_dom_sf"/>
</dbReference>
<dbReference type="HOGENOM" id="CLU_162052_0_0_5"/>
<evidence type="ECO:0000313" key="1">
    <source>
        <dbReference type="EMBL" id="AFC69917.1"/>
    </source>
</evidence>
<dbReference type="SUPFAM" id="SSF143011">
    <property type="entry name" value="RelE-like"/>
    <property type="match status" value="1"/>
</dbReference>
<evidence type="ECO:0000313" key="2">
    <source>
        <dbReference type="Proteomes" id="UP000008005"/>
    </source>
</evidence>
<sequence>MTFKILFTIQASKDLKELENRKTFKSSKKTLVYLQANPRHPSLNTHKYKSVKGHNGAEIFEAYAENITPAAYRIFWYYGPNKYNITILAITIHP</sequence>
<dbReference type="Gene3D" id="3.30.2310.20">
    <property type="entry name" value="RelE-like"/>
    <property type="match status" value="1"/>
</dbReference>
<evidence type="ECO:0008006" key="3">
    <source>
        <dbReference type="Google" id="ProtNLM"/>
    </source>
</evidence>
<reference evidence="1 2" key="2">
    <citation type="journal article" date="2016" name="Int. J. Syst. Evol. Microbiol.">
        <title>Rickettsia amblyommatis sp. nov., a spotted fever group Rickettsia associated with multiple species of Amblyomma ticks in North, Central and South America.</title>
        <authorList>
            <person name="Karpathy S.E."/>
            <person name="Slater K.S."/>
            <person name="Goldsmith C.S."/>
            <person name="Nicholson W.L."/>
            <person name="Paddock C.D."/>
        </authorList>
    </citation>
    <scope>NUCLEOTIDE SEQUENCE [LARGE SCALE GENOMIC DNA]</scope>
    <source>
        <strain evidence="1 2">GAT-30V</strain>
    </source>
</reference>
<name>H8K5X3_RICAG</name>
<dbReference type="AlphaFoldDB" id="H8K5X3"/>
<proteinExistence type="predicted"/>
<dbReference type="EMBL" id="CP003334">
    <property type="protein sequence ID" value="AFC69917.1"/>
    <property type="molecule type" value="Genomic_DNA"/>
</dbReference>
<dbReference type="STRING" id="1105111.MCE_05305"/>
<dbReference type="KEGG" id="ram:MCE_05305"/>
<gene>
    <name evidence="1" type="ordered locus">MCE_05305</name>
</gene>
<reference evidence="2" key="1">
    <citation type="submission" date="2012-02" db="EMBL/GenBank/DDBJ databases">
        <title>Complete genome sequence of Candidatus Rickettsia amblyommii strain GAT-30V.</title>
        <authorList>
            <person name="Johnson S.L."/>
            <person name="Munk A.C."/>
            <person name="Han S."/>
            <person name="Bruce D.C."/>
            <person name="Dasch G.A."/>
        </authorList>
    </citation>
    <scope>NUCLEOTIDE SEQUENCE [LARGE SCALE GENOMIC DNA]</scope>
    <source>
        <strain evidence="2">GAT-30V</strain>
    </source>
</reference>
<protein>
    <recommendedName>
        <fullName evidence="3">Type II toxin-antitoxin system RelE/ParE family toxin</fullName>
    </recommendedName>
</protein>
<organism evidence="1 2">
    <name type="scientific">Rickettsia amblyommatis (strain GAT-30V)</name>
    <name type="common">Rickettsia amblyommii</name>
    <dbReference type="NCBI Taxonomy" id="1105111"/>
    <lineage>
        <taxon>Bacteria</taxon>
        <taxon>Pseudomonadati</taxon>
        <taxon>Pseudomonadota</taxon>
        <taxon>Alphaproteobacteria</taxon>
        <taxon>Rickettsiales</taxon>
        <taxon>Rickettsiaceae</taxon>
        <taxon>Rickettsieae</taxon>
        <taxon>Rickettsia</taxon>
        <taxon>spotted fever group</taxon>
    </lineage>
</organism>
<accession>H8K5X3</accession>